<sequence>MSYYCPGTQGFRHIECLNLHEENDRVISGRRYIHPLTGRFGERNLRRFMEDNSTNPNIERFLAHLSLKSQKRALATNLNTFPYNSLYGTIESEVFWRVWLDSDSNPQVIHSGNVTQVPGTGRYRLYCDVPSFDKDHFHRYVNDYLKFPEAEELVAFLKRAIATPKAPFAPGLPFFLLVCKNFRCYESAIGKFLDPIQLHSRQRFGWWIEGAPRNEEFEKTIGQTEIHKAMHYHREQMAKAMAIKAVGNMAYGARRAPLAIMRFTEAQTYLEEAKDRYEGGIDKEHKRKFSRLYAIVLSNLSAAYLLPGERRNISLAFGNARKAIFADPSYPKGYLRLARAHQANDDLSNAQRAIAEALRRPDLRNEVGLVETLIDLQTGGKGLPKDYEAFKRMAQNILHDDRESAIRVKDIGGLWRERMNRSS</sequence>
<evidence type="ECO:0000313" key="2">
    <source>
        <dbReference type="Proteomes" id="UP000521943"/>
    </source>
</evidence>
<name>A0A8H6HJ83_9AGAR</name>
<dbReference type="OrthoDB" id="2942533at2759"/>
<keyword evidence="2" id="KW-1185">Reference proteome</keyword>
<protein>
    <recommendedName>
        <fullName evidence="3">Tetratricopeptide repeat protein</fullName>
    </recommendedName>
</protein>
<dbReference type="Gene3D" id="1.25.40.10">
    <property type="entry name" value="Tetratricopeptide repeat domain"/>
    <property type="match status" value="1"/>
</dbReference>
<dbReference type="SUPFAM" id="SSF48452">
    <property type="entry name" value="TPR-like"/>
    <property type="match status" value="1"/>
</dbReference>
<gene>
    <name evidence="1" type="ORF">DFP72DRAFT_972803</name>
</gene>
<proteinExistence type="predicted"/>
<dbReference type="AlphaFoldDB" id="A0A8H6HJ83"/>
<reference evidence="1 2" key="1">
    <citation type="submission" date="2020-07" db="EMBL/GenBank/DDBJ databases">
        <title>Comparative genomics of pyrophilous fungi reveals a link between fire events and developmental genes.</title>
        <authorList>
            <consortium name="DOE Joint Genome Institute"/>
            <person name="Steindorff A.S."/>
            <person name="Carver A."/>
            <person name="Calhoun S."/>
            <person name="Stillman K."/>
            <person name="Liu H."/>
            <person name="Lipzen A."/>
            <person name="Pangilinan J."/>
            <person name="Labutti K."/>
            <person name="Bruns T.D."/>
            <person name="Grigoriev I.V."/>
        </authorList>
    </citation>
    <scope>NUCLEOTIDE SEQUENCE [LARGE SCALE GENOMIC DNA]</scope>
    <source>
        <strain evidence="1 2">CBS 144469</strain>
    </source>
</reference>
<organism evidence="1 2">
    <name type="scientific">Ephemerocybe angulata</name>
    <dbReference type="NCBI Taxonomy" id="980116"/>
    <lineage>
        <taxon>Eukaryota</taxon>
        <taxon>Fungi</taxon>
        <taxon>Dikarya</taxon>
        <taxon>Basidiomycota</taxon>
        <taxon>Agaricomycotina</taxon>
        <taxon>Agaricomycetes</taxon>
        <taxon>Agaricomycetidae</taxon>
        <taxon>Agaricales</taxon>
        <taxon>Agaricineae</taxon>
        <taxon>Psathyrellaceae</taxon>
        <taxon>Ephemerocybe</taxon>
    </lineage>
</organism>
<accession>A0A8H6HJ83</accession>
<comment type="caution">
    <text evidence="1">The sequence shown here is derived from an EMBL/GenBank/DDBJ whole genome shotgun (WGS) entry which is preliminary data.</text>
</comment>
<dbReference type="EMBL" id="JACGCI010000084">
    <property type="protein sequence ID" value="KAF6747192.1"/>
    <property type="molecule type" value="Genomic_DNA"/>
</dbReference>
<evidence type="ECO:0000313" key="1">
    <source>
        <dbReference type="EMBL" id="KAF6747192.1"/>
    </source>
</evidence>
<evidence type="ECO:0008006" key="3">
    <source>
        <dbReference type="Google" id="ProtNLM"/>
    </source>
</evidence>
<dbReference type="InterPro" id="IPR011990">
    <property type="entry name" value="TPR-like_helical_dom_sf"/>
</dbReference>
<dbReference type="Proteomes" id="UP000521943">
    <property type="component" value="Unassembled WGS sequence"/>
</dbReference>